<accession>A0A4Y9XWT3</accession>
<name>A0A4Y9XWT3_9AGAM</name>
<sequence>MQSSFGFRSQSTLSPSTSAREFKVVLDNDTLYVDQPLAEALSWNAEIGTSGMPLTLSGWAPHYFAIAPSGSDSDALARATVESSRDPNVRETLKYLKDRSSLTLISLAFVASNVEPYCR</sequence>
<keyword evidence="2" id="KW-1185">Reference proteome</keyword>
<dbReference type="OrthoDB" id="3236701at2759"/>
<protein>
    <submittedName>
        <fullName evidence="1">Uncharacterized protein</fullName>
    </submittedName>
</protein>
<reference evidence="1 2" key="1">
    <citation type="submission" date="2019-02" db="EMBL/GenBank/DDBJ databases">
        <title>Genome sequencing of the rare red list fungi Dentipellis fragilis.</title>
        <authorList>
            <person name="Buettner E."/>
            <person name="Kellner H."/>
        </authorList>
    </citation>
    <scope>NUCLEOTIDE SEQUENCE [LARGE SCALE GENOMIC DNA]</scope>
    <source>
        <strain evidence="1 2">DSM 105465</strain>
    </source>
</reference>
<dbReference type="EMBL" id="SEOQ01000996">
    <property type="protein sequence ID" value="TFY54714.1"/>
    <property type="molecule type" value="Genomic_DNA"/>
</dbReference>
<organism evidence="1 2">
    <name type="scientific">Dentipellis fragilis</name>
    <dbReference type="NCBI Taxonomy" id="205917"/>
    <lineage>
        <taxon>Eukaryota</taxon>
        <taxon>Fungi</taxon>
        <taxon>Dikarya</taxon>
        <taxon>Basidiomycota</taxon>
        <taxon>Agaricomycotina</taxon>
        <taxon>Agaricomycetes</taxon>
        <taxon>Russulales</taxon>
        <taxon>Hericiaceae</taxon>
        <taxon>Dentipellis</taxon>
    </lineage>
</organism>
<gene>
    <name evidence="1" type="ORF">EVG20_g9595</name>
</gene>
<evidence type="ECO:0000313" key="1">
    <source>
        <dbReference type="EMBL" id="TFY54714.1"/>
    </source>
</evidence>
<dbReference type="Proteomes" id="UP000298327">
    <property type="component" value="Unassembled WGS sequence"/>
</dbReference>
<comment type="caution">
    <text evidence="1">The sequence shown here is derived from an EMBL/GenBank/DDBJ whole genome shotgun (WGS) entry which is preliminary data.</text>
</comment>
<dbReference type="AlphaFoldDB" id="A0A4Y9XWT3"/>
<proteinExistence type="predicted"/>
<evidence type="ECO:0000313" key="2">
    <source>
        <dbReference type="Proteomes" id="UP000298327"/>
    </source>
</evidence>